<dbReference type="InterPro" id="IPR050229">
    <property type="entry name" value="GlpE_sulfurtransferase"/>
</dbReference>
<dbReference type="Proteomes" id="UP000183557">
    <property type="component" value="Unassembled WGS sequence"/>
</dbReference>
<dbReference type="CDD" id="cd00158">
    <property type="entry name" value="RHOD"/>
    <property type="match status" value="1"/>
</dbReference>
<dbReference type="SUPFAM" id="SSF52821">
    <property type="entry name" value="Rhodanese/Cell cycle control phosphatase"/>
    <property type="match status" value="1"/>
</dbReference>
<evidence type="ECO:0000313" key="3">
    <source>
        <dbReference type="Proteomes" id="UP000183557"/>
    </source>
</evidence>
<dbReference type="STRING" id="240302.BN982_03768"/>
<dbReference type="RefSeq" id="WP_075035124.1">
    <property type="nucleotide sequence ID" value="NZ_FOSB01000002.1"/>
</dbReference>
<keyword evidence="3" id="KW-1185">Reference proteome</keyword>
<feature type="domain" description="Rhodanese" evidence="1">
    <location>
        <begin position="18"/>
        <end position="103"/>
    </location>
</feature>
<dbReference type="PANTHER" id="PTHR43031">
    <property type="entry name" value="FAD-DEPENDENT OXIDOREDUCTASE"/>
    <property type="match status" value="1"/>
</dbReference>
<dbReference type="GO" id="GO:0016740">
    <property type="term" value="F:transferase activity"/>
    <property type="evidence" value="ECO:0007669"/>
    <property type="project" value="UniProtKB-KW"/>
</dbReference>
<keyword evidence="2" id="KW-0808">Transferase</keyword>
<protein>
    <submittedName>
        <fullName evidence="2">Rhodanese-related sulfurtransferase</fullName>
    </submittedName>
</protein>
<dbReference type="AlphaFoldDB" id="A0A1I3R0U8"/>
<organism evidence="2 3">
    <name type="scientific">Halobacillus dabanensis</name>
    <dbReference type="NCBI Taxonomy" id="240302"/>
    <lineage>
        <taxon>Bacteria</taxon>
        <taxon>Bacillati</taxon>
        <taxon>Bacillota</taxon>
        <taxon>Bacilli</taxon>
        <taxon>Bacillales</taxon>
        <taxon>Bacillaceae</taxon>
        <taxon>Halobacillus</taxon>
    </lineage>
</organism>
<dbReference type="Gene3D" id="3.40.250.10">
    <property type="entry name" value="Rhodanese-like domain"/>
    <property type="match status" value="1"/>
</dbReference>
<dbReference type="PANTHER" id="PTHR43031:SF17">
    <property type="entry name" value="SULFURTRANSFERASE YTWF-RELATED"/>
    <property type="match status" value="1"/>
</dbReference>
<reference evidence="3" key="1">
    <citation type="submission" date="2016-10" db="EMBL/GenBank/DDBJ databases">
        <authorList>
            <person name="Varghese N."/>
            <person name="Submissions S."/>
        </authorList>
    </citation>
    <scope>NUCLEOTIDE SEQUENCE [LARGE SCALE GENOMIC DNA]</scope>
    <source>
        <strain evidence="3">CGMCC 1.3704</strain>
    </source>
</reference>
<dbReference type="InterPro" id="IPR036873">
    <property type="entry name" value="Rhodanese-like_dom_sf"/>
</dbReference>
<dbReference type="EMBL" id="FOSB01000002">
    <property type="protein sequence ID" value="SFJ38906.1"/>
    <property type="molecule type" value="Genomic_DNA"/>
</dbReference>
<proteinExistence type="predicted"/>
<dbReference type="InterPro" id="IPR001763">
    <property type="entry name" value="Rhodanese-like_dom"/>
</dbReference>
<dbReference type="PROSITE" id="PS50206">
    <property type="entry name" value="RHODANESE_3"/>
    <property type="match status" value="1"/>
</dbReference>
<sequence>MSQIKEITPQQVEEKIKQNEDITVIDVREDEEVAQGMVPNAKHIRLADIPQKVEELPKEQEYVMVCRSGRRSMNAAEFMQGKGFSKVQNMEGGMLKWDGELVF</sequence>
<dbReference type="SMART" id="SM00450">
    <property type="entry name" value="RHOD"/>
    <property type="match status" value="1"/>
</dbReference>
<dbReference type="OrthoDB" id="9800872at2"/>
<evidence type="ECO:0000259" key="1">
    <source>
        <dbReference type="PROSITE" id="PS50206"/>
    </source>
</evidence>
<gene>
    <name evidence="2" type="ORF">SAMN04487936_1023</name>
</gene>
<accession>A0A1I3R0U8</accession>
<name>A0A1I3R0U8_HALDA</name>
<dbReference type="Pfam" id="PF00581">
    <property type="entry name" value="Rhodanese"/>
    <property type="match status" value="1"/>
</dbReference>
<evidence type="ECO:0000313" key="2">
    <source>
        <dbReference type="EMBL" id="SFJ38906.1"/>
    </source>
</evidence>